<proteinExistence type="predicted"/>
<keyword evidence="2" id="KW-1185">Reference proteome</keyword>
<dbReference type="OrthoDB" id="5144898at2"/>
<evidence type="ECO:0000313" key="1">
    <source>
        <dbReference type="EMBL" id="RBQ19976.1"/>
    </source>
</evidence>
<reference evidence="1 2" key="1">
    <citation type="submission" date="2018-06" db="EMBL/GenBank/DDBJ databases">
        <title>Sphaerisporangium craniellae sp. nov., isolated from a marine sponge in the South China Sea.</title>
        <authorList>
            <person name="Li L."/>
        </authorList>
    </citation>
    <scope>NUCLEOTIDE SEQUENCE [LARGE SCALE GENOMIC DNA]</scope>
    <source>
        <strain evidence="1 2">LHW63015</strain>
    </source>
</reference>
<protein>
    <submittedName>
        <fullName evidence="1">Uncharacterized protein</fullName>
    </submittedName>
</protein>
<name>A0A366M1B7_9ACTN</name>
<dbReference type="AlphaFoldDB" id="A0A366M1B7"/>
<evidence type="ECO:0000313" key="2">
    <source>
        <dbReference type="Proteomes" id="UP000253303"/>
    </source>
</evidence>
<accession>A0A366M1B7</accession>
<dbReference type="EMBL" id="QMEY01000003">
    <property type="protein sequence ID" value="RBQ19976.1"/>
    <property type="molecule type" value="Genomic_DNA"/>
</dbReference>
<gene>
    <name evidence="1" type="ORF">DP939_09055</name>
</gene>
<comment type="caution">
    <text evidence="1">The sequence shown here is derived from an EMBL/GenBank/DDBJ whole genome shotgun (WGS) entry which is preliminary data.</text>
</comment>
<organism evidence="1 2">
    <name type="scientific">Spongiactinospora rosea</name>
    <dbReference type="NCBI Taxonomy" id="2248750"/>
    <lineage>
        <taxon>Bacteria</taxon>
        <taxon>Bacillati</taxon>
        <taxon>Actinomycetota</taxon>
        <taxon>Actinomycetes</taxon>
        <taxon>Streptosporangiales</taxon>
        <taxon>Streptosporangiaceae</taxon>
        <taxon>Spongiactinospora</taxon>
    </lineage>
</organism>
<dbReference type="Proteomes" id="UP000253303">
    <property type="component" value="Unassembled WGS sequence"/>
</dbReference>
<sequence>MRFPIGSRRLPPGVEVDPRDRVLAHAETAGADGHDDGHVVATDRALYLPGGTRLPWYLIDRGEWDEEGLRLLTTDGARHVIRVPEPGRLPDVVRERVTWSILVSRHVELPGRGGVRLVARRVPDQEQPAWEFVFDEGLDPDDPGLRALAEQALESLRRSYGI</sequence>
<dbReference type="RefSeq" id="WP_113980181.1">
    <property type="nucleotide sequence ID" value="NZ_QMEY01000003.1"/>
</dbReference>